<dbReference type="Pfam" id="PF00570">
    <property type="entry name" value="HRDC"/>
    <property type="match status" value="1"/>
</dbReference>
<dbReference type="CDD" id="cd06142">
    <property type="entry name" value="RNaseD_exo"/>
    <property type="match status" value="1"/>
</dbReference>
<dbReference type="InterPro" id="IPR002121">
    <property type="entry name" value="HRDC_dom"/>
</dbReference>
<dbReference type="InterPro" id="IPR051086">
    <property type="entry name" value="RNase_D-like"/>
</dbReference>
<dbReference type="InterPro" id="IPR041605">
    <property type="entry name" value="Exo_C"/>
</dbReference>
<protein>
    <submittedName>
        <fullName evidence="2">Ribonuclease</fullName>
    </submittedName>
</protein>
<dbReference type="SMART" id="SM00474">
    <property type="entry name" value="35EXOc"/>
    <property type="match status" value="1"/>
</dbReference>
<feature type="domain" description="HRDC" evidence="1">
    <location>
        <begin position="209"/>
        <end position="289"/>
    </location>
</feature>
<dbReference type="GO" id="GO:0008408">
    <property type="term" value="F:3'-5' exonuclease activity"/>
    <property type="evidence" value="ECO:0007669"/>
    <property type="project" value="InterPro"/>
</dbReference>
<dbReference type="GO" id="GO:0000166">
    <property type="term" value="F:nucleotide binding"/>
    <property type="evidence" value="ECO:0007669"/>
    <property type="project" value="InterPro"/>
</dbReference>
<dbReference type="GO" id="GO:0003676">
    <property type="term" value="F:nucleic acid binding"/>
    <property type="evidence" value="ECO:0007669"/>
    <property type="project" value="InterPro"/>
</dbReference>
<gene>
    <name evidence="2" type="ORF">AUMI_14930</name>
</gene>
<dbReference type="KEGG" id="amin:AUMI_14930"/>
<evidence type="ECO:0000259" key="1">
    <source>
        <dbReference type="PROSITE" id="PS50967"/>
    </source>
</evidence>
<dbReference type="InterPro" id="IPR012337">
    <property type="entry name" value="RNaseH-like_sf"/>
</dbReference>
<dbReference type="RefSeq" id="WP_096380966.1">
    <property type="nucleotide sequence ID" value="NZ_AP017457.1"/>
</dbReference>
<dbReference type="PANTHER" id="PTHR47649">
    <property type="entry name" value="RIBONUCLEASE D"/>
    <property type="match status" value="1"/>
</dbReference>
<dbReference type="SUPFAM" id="SSF53098">
    <property type="entry name" value="Ribonuclease H-like"/>
    <property type="match status" value="1"/>
</dbReference>
<dbReference type="PROSITE" id="PS50967">
    <property type="entry name" value="HRDC"/>
    <property type="match status" value="1"/>
</dbReference>
<dbReference type="EMBL" id="AP017457">
    <property type="protein sequence ID" value="BAU99035.1"/>
    <property type="molecule type" value="Genomic_DNA"/>
</dbReference>
<organism evidence="2 3">
    <name type="scientific">Aurantimicrobium minutum</name>
    <dbReference type="NCBI Taxonomy" id="708131"/>
    <lineage>
        <taxon>Bacteria</taxon>
        <taxon>Bacillati</taxon>
        <taxon>Actinomycetota</taxon>
        <taxon>Actinomycetes</taxon>
        <taxon>Micrococcales</taxon>
        <taxon>Microbacteriaceae</taxon>
        <taxon>Aurantimicrobium</taxon>
    </lineage>
</organism>
<dbReference type="Pfam" id="PF01612">
    <property type="entry name" value="DNA_pol_A_exo1"/>
    <property type="match status" value="1"/>
</dbReference>
<dbReference type="Gene3D" id="3.30.420.10">
    <property type="entry name" value="Ribonuclease H-like superfamily/Ribonuclease H"/>
    <property type="match status" value="1"/>
</dbReference>
<dbReference type="InterPro" id="IPR002562">
    <property type="entry name" value="3'-5'_exonuclease_dom"/>
</dbReference>
<evidence type="ECO:0000313" key="2">
    <source>
        <dbReference type="EMBL" id="BAU99035.1"/>
    </source>
</evidence>
<dbReference type="OrthoDB" id="144122at2"/>
<dbReference type="InterPro" id="IPR044876">
    <property type="entry name" value="HRDC_dom_sf"/>
</dbReference>
<dbReference type="GO" id="GO:0006139">
    <property type="term" value="P:nucleobase-containing compound metabolic process"/>
    <property type="evidence" value="ECO:0007669"/>
    <property type="project" value="InterPro"/>
</dbReference>
<dbReference type="InterPro" id="IPR010997">
    <property type="entry name" value="HRDC-like_sf"/>
</dbReference>
<accession>A0A173LVP1</accession>
<dbReference type="PANTHER" id="PTHR47649:SF1">
    <property type="entry name" value="RIBONUCLEASE D"/>
    <property type="match status" value="1"/>
</dbReference>
<dbReference type="Gene3D" id="1.10.150.80">
    <property type="entry name" value="HRDC domain"/>
    <property type="match status" value="2"/>
</dbReference>
<dbReference type="GeneID" id="80451680"/>
<dbReference type="InterPro" id="IPR036397">
    <property type="entry name" value="RNaseH_sf"/>
</dbReference>
<dbReference type="Proteomes" id="UP000243847">
    <property type="component" value="Chromosome sequence1"/>
</dbReference>
<dbReference type="SUPFAM" id="SSF47819">
    <property type="entry name" value="HRDC-like"/>
    <property type="match status" value="1"/>
</dbReference>
<name>A0A173LVP1_9MICO</name>
<dbReference type="Pfam" id="PF18305">
    <property type="entry name" value="DNA_pol_A_exoN"/>
    <property type="match status" value="1"/>
</dbReference>
<proteinExistence type="predicted"/>
<reference evidence="2 3" key="1">
    <citation type="journal article" date="2016" name="Genome Announc.">
        <title>Complete Genome Sequence of Aurantimicrobium minutum Type Strain KNCT, a Planktonic Ultramicrobacterium Isolated from River Water.</title>
        <authorList>
            <person name="Nakai R."/>
            <person name="Fujisawa T."/>
            <person name="Nakamura Y."/>
            <person name="Nishide H."/>
            <person name="Uchiyama I."/>
            <person name="Baba T."/>
            <person name="Toyoda A."/>
            <person name="Fujiyama A."/>
            <person name="Naganuma T."/>
            <person name="Niki H."/>
        </authorList>
    </citation>
    <scope>NUCLEOTIDE SEQUENCE [LARGE SCALE GENOMIC DNA]</scope>
    <source>
        <strain evidence="2 3">KNC</strain>
    </source>
</reference>
<dbReference type="AlphaFoldDB" id="A0A173LVP1"/>
<evidence type="ECO:0000313" key="3">
    <source>
        <dbReference type="Proteomes" id="UP000243847"/>
    </source>
</evidence>
<sequence>MVRVHVIASPKEFLAACDVISQGTGPIAIDAERASGFTYSQRAYLIQVHRREAGTFLFDPPAIGDMSELFRHNHTEEWVLHAASQDLACLREVGISPQRIFDTELSARLLGLDRVGLGSVIEELLGVHLAKEHSAADWSTRPLPEPWLTYAAQDVELLVDLRDEIEKLLIESNKLSWAHEEFQATLDKPEKIISTEPWRKISGLHTLRSPRQLAVARALWNARDVVAQTKDISPGRLIPDSSIVAASKRTFSTKGELAACKEFNGRASRSMLDVWWEAVRAGTADENLPVMRIPSDTIPPPRAWADKRPDALERLNAAKEKLSARAVELSMPTENLLTPSILRELAWAPPSTVTVVSVSAGLKKLGARPWQIAETCALISNAFVEADQKLNLEPQESS</sequence>